<dbReference type="Pfam" id="PF12146">
    <property type="entry name" value="Hydrolase_4"/>
    <property type="match status" value="1"/>
</dbReference>
<dbReference type="PANTHER" id="PTHR43798:SF33">
    <property type="entry name" value="HYDROLASE, PUTATIVE (AFU_ORTHOLOGUE AFUA_2G14860)-RELATED"/>
    <property type="match status" value="1"/>
</dbReference>
<sequence>MQSAILLYKQSSVHYRYGGKGSQLLLCLHGYGETANSFDFLETHLGSAYSIIAIDLPFHGLTQWKEGLDFKVQDLTVIVRAILTARGWSSDAAFTLMGFSMGGRAALSLLQALPQQVQRLVLLAPDGLKVNRWYWLATQTLIGNGLFRFTMHYPGWFFFILNTGNKLKLINQSIYKFTRYYIHDAAIRKELYNRWICMRHITPDLKIIRDAVRQYKIPVRLLYGKYDRIILTQPAERFRKGIEEWCTISILPAGHQVLQEKHIDAIAESLRV</sequence>
<name>A0A4Q7MVE4_9BACT</name>
<dbReference type="PANTHER" id="PTHR43798">
    <property type="entry name" value="MONOACYLGLYCEROL LIPASE"/>
    <property type="match status" value="1"/>
</dbReference>
<dbReference type="Gene3D" id="3.40.50.1820">
    <property type="entry name" value="alpha/beta hydrolase"/>
    <property type="match status" value="1"/>
</dbReference>
<dbReference type="Proteomes" id="UP000293874">
    <property type="component" value="Unassembled WGS sequence"/>
</dbReference>
<dbReference type="RefSeq" id="WP_130542430.1">
    <property type="nucleotide sequence ID" value="NZ_CP042431.1"/>
</dbReference>
<feature type="domain" description="Serine aminopeptidase S33" evidence="1">
    <location>
        <begin position="23"/>
        <end position="261"/>
    </location>
</feature>
<gene>
    <name evidence="2" type="ORF">EV199_3877</name>
</gene>
<dbReference type="SUPFAM" id="SSF53474">
    <property type="entry name" value="alpha/beta-Hydrolases"/>
    <property type="match status" value="1"/>
</dbReference>
<protein>
    <submittedName>
        <fullName evidence="2">Pimeloyl-ACP methyl ester carboxylesterase</fullName>
    </submittedName>
</protein>
<dbReference type="InterPro" id="IPR000073">
    <property type="entry name" value="AB_hydrolase_1"/>
</dbReference>
<dbReference type="EMBL" id="SGXA01000002">
    <property type="protein sequence ID" value="RZS71964.1"/>
    <property type="molecule type" value="Genomic_DNA"/>
</dbReference>
<dbReference type="InterPro" id="IPR029058">
    <property type="entry name" value="AB_hydrolase_fold"/>
</dbReference>
<evidence type="ECO:0000313" key="2">
    <source>
        <dbReference type="EMBL" id="RZS71964.1"/>
    </source>
</evidence>
<evidence type="ECO:0000313" key="3">
    <source>
        <dbReference type="Proteomes" id="UP000293874"/>
    </source>
</evidence>
<dbReference type="AlphaFoldDB" id="A0A4Q7MVE4"/>
<evidence type="ECO:0000259" key="1">
    <source>
        <dbReference type="Pfam" id="PF12146"/>
    </source>
</evidence>
<accession>A0A4Q7MVE4</accession>
<keyword evidence="3" id="KW-1185">Reference proteome</keyword>
<reference evidence="2 3" key="1">
    <citation type="submission" date="2019-02" db="EMBL/GenBank/DDBJ databases">
        <title>Genomic Encyclopedia of Type Strains, Phase IV (KMG-IV): sequencing the most valuable type-strain genomes for metagenomic binning, comparative biology and taxonomic classification.</title>
        <authorList>
            <person name="Goeker M."/>
        </authorList>
    </citation>
    <scope>NUCLEOTIDE SEQUENCE [LARGE SCALE GENOMIC DNA]</scope>
    <source>
        <strain evidence="2 3">DSM 18116</strain>
    </source>
</reference>
<organism evidence="2 3">
    <name type="scientific">Pseudobacter ginsenosidimutans</name>
    <dbReference type="NCBI Taxonomy" id="661488"/>
    <lineage>
        <taxon>Bacteria</taxon>
        <taxon>Pseudomonadati</taxon>
        <taxon>Bacteroidota</taxon>
        <taxon>Chitinophagia</taxon>
        <taxon>Chitinophagales</taxon>
        <taxon>Chitinophagaceae</taxon>
        <taxon>Pseudobacter</taxon>
    </lineage>
</organism>
<comment type="caution">
    <text evidence="2">The sequence shown here is derived from an EMBL/GenBank/DDBJ whole genome shotgun (WGS) entry which is preliminary data.</text>
</comment>
<proteinExistence type="predicted"/>
<dbReference type="OrthoDB" id="975949at2"/>
<dbReference type="InterPro" id="IPR022742">
    <property type="entry name" value="Hydrolase_4"/>
</dbReference>
<dbReference type="GO" id="GO:0016020">
    <property type="term" value="C:membrane"/>
    <property type="evidence" value="ECO:0007669"/>
    <property type="project" value="TreeGrafter"/>
</dbReference>
<dbReference type="PRINTS" id="PR00111">
    <property type="entry name" value="ABHYDROLASE"/>
</dbReference>
<dbReference type="InterPro" id="IPR050266">
    <property type="entry name" value="AB_hydrolase_sf"/>
</dbReference>